<dbReference type="GO" id="GO:0046872">
    <property type="term" value="F:metal ion binding"/>
    <property type="evidence" value="ECO:0007669"/>
    <property type="project" value="UniProtKB-KW"/>
</dbReference>
<dbReference type="PANTHER" id="PTHR23406:SF32">
    <property type="entry name" value="NADP-DEPENDENT MALIC ENZYME"/>
    <property type="match status" value="1"/>
</dbReference>
<dbReference type="FunFam" id="3.40.50.720:FF:000182">
    <property type="entry name" value="NAD-dependent malic enzyme"/>
    <property type="match status" value="1"/>
</dbReference>
<dbReference type="SUPFAM" id="SSF53223">
    <property type="entry name" value="Aminoacid dehydrogenase-like, N-terminal domain"/>
    <property type="match status" value="1"/>
</dbReference>
<keyword evidence="3 6" id="KW-0479">Metal-binding</keyword>
<dbReference type="InterPro" id="IPR046346">
    <property type="entry name" value="Aminoacid_DH-like_N_sf"/>
</dbReference>
<protein>
    <recommendedName>
        <fullName evidence="7">Malic enzyme</fullName>
    </recommendedName>
</protein>
<dbReference type="GO" id="GO:0004471">
    <property type="term" value="F:malate dehydrogenase (decarboxylating) (NAD+) activity"/>
    <property type="evidence" value="ECO:0007669"/>
    <property type="project" value="TreeGrafter"/>
</dbReference>
<feature type="domain" description="Malic enzyme N-terminal" evidence="9">
    <location>
        <begin position="28"/>
        <end position="166"/>
    </location>
</feature>
<proteinExistence type="inferred from homology"/>
<dbReference type="Pfam" id="PF03949">
    <property type="entry name" value="Malic_M"/>
    <property type="match status" value="1"/>
</dbReference>
<dbReference type="GO" id="GO:0005739">
    <property type="term" value="C:mitochondrion"/>
    <property type="evidence" value="ECO:0007669"/>
    <property type="project" value="TreeGrafter"/>
</dbReference>
<feature type="binding site" evidence="6">
    <location>
        <position position="151"/>
    </location>
    <ligand>
        <name>a divalent metal cation</name>
        <dbReference type="ChEBI" id="CHEBI:60240"/>
    </ligand>
</feature>
<dbReference type="Gene3D" id="3.40.50.10380">
    <property type="entry name" value="Malic enzyme, N-terminal domain"/>
    <property type="match status" value="1"/>
</dbReference>
<evidence type="ECO:0000259" key="9">
    <source>
        <dbReference type="SMART" id="SM01274"/>
    </source>
</evidence>
<dbReference type="InterPro" id="IPR036291">
    <property type="entry name" value="NAD(P)-bd_dom_sf"/>
</dbReference>
<evidence type="ECO:0000313" key="10">
    <source>
        <dbReference type="EMBL" id="JAT74498.1"/>
    </source>
</evidence>
<comment type="cofactor">
    <cofactor evidence="1">
        <name>Mn(2+)</name>
        <dbReference type="ChEBI" id="CHEBI:29035"/>
    </cofactor>
</comment>
<evidence type="ECO:0000256" key="3">
    <source>
        <dbReference type="ARBA" id="ARBA00022723"/>
    </source>
</evidence>
<accession>A0A1D2A5R9</accession>
<dbReference type="PIRSF" id="PIRSF000106">
    <property type="entry name" value="ME"/>
    <property type="match status" value="1"/>
</dbReference>
<dbReference type="NCBIfam" id="NF010052">
    <property type="entry name" value="PRK13529.1"/>
    <property type="match status" value="1"/>
</dbReference>
<dbReference type="SUPFAM" id="SSF51735">
    <property type="entry name" value="NAD(P)-binding Rossmann-fold domains"/>
    <property type="match status" value="1"/>
</dbReference>
<gene>
    <name evidence="10" type="ORF">g.16361</name>
</gene>
<reference evidence="10" key="1">
    <citation type="submission" date="2015-08" db="EMBL/GenBank/DDBJ databases">
        <authorList>
            <person name="Babu N.S."/>
            <person name="Beckwith C.J."/>
            <person name="Beseler K.G."/>
            <person name="Brison A."/>
            <person name="Carone J.V."/>
            <person name="Caskin T.P."/>
            <person name="Diamond M."/>
            <person name="Durham M.E."/>
            <person name="Foxe J.M."/>
            <person name="Go M."/>
            <person name="Henderson B.A."/>
            <person name="Jones I.B."/>
            <person name="McGettigan J.A."/>
            <person name="Micheletti S.J."/>
            <person name="Nasrallah M.E."/>
            <person name="Ortiz D."/>
            <person name="Piller C.R."/>
            <person name="Privatt S.R."/>
            <person name="Schneider S.L."/>
            <person name="Sharp S."/>
            <person name="Smith T.C."/>
            <person name="Stanton J.D."/>
            <person name="Ullery H.E."/>
            <person name="Wilson R.J."/>
            <person name="Serrano M.G."/>
            <person name="Buck G."/>
            <person name="Lee V."/>
            <person name="Wang Y."/>
            <person name="Carvalho R."/>
            <person name="Voegtly L."/>
            <person name="Shi R."/>
            <person name="Duckworth R."/>
            <person name="Johnson A."/>
            <person name="Loviza R."/>
            <person name="Walstead R."/>
            <person name="Shah Z."/>
            <person name="Kiflezghi M."/>
            <person name="Wade K."/>
            <person name="Ball S.L."/>
            <person name="Bradley K.W."/>
            <person name="Asai D.J."/>
            <person name="Bowman C.A."/>
            <person name="Russell D.A."/>
            <person name="Pope W.H."/>
            <person name="Jacobs-Sera D."/>
            <person name="Hendrix R.W."/>
            <person name="Hatfull G.F."/>
        </authorList>
    </citation>
    <scope>NUCLEOTIDE SEQUENCE</scope>
</reference>
<comment type="similarity">
    <text evidence="2 7">Belongs to the malic enzymes family.</text>
</comment>
<evidence type="ECO:0000256" key="5">
    <source>
        <dbReference type="PIRSR" id="PIRSR000106-2"/>
    </source>
</evidence>
<dbReference type="GO" id="GO:0051287">
    <property type="term" value="F:NAD binding"/>
    <property type="evidence" value="ECO:0007669"/>
    <property type="project" value="InterPro"/>
</dbReference>
<keyword evidence="4 7" id="KW-0560">Oxidoreductase</keyword>
<dbReference type="EMBL" id="GDKF01004124">
    <property type="protein sequence ID" value="JAT74498.1"/>
    <property type="molecule type" value="Transcribed_RNA"/>
</dbReference>
<organism evidence="10">
    <name type="scientific">Auxenochlorella protothecoides</name>
    <name type="common">Green microalga</name>
    <name type="synonym">Chlorella protothecoides</name>
    <dbReference type="NCBI Taxonomy" id="3075"/>
    <lineage>
        <taxon>Eukaryota</taxon>
        <taxon>Viridiplantae</taxon>
        <taxon>Chlorophyta</taxon>
        <taxon>core chlorophytes</taxon>
        <taxon>Trebouxiophyceae</taxon>
        <taxon>Chlorellales</taxon>
        <taxon>Chlorellaceae</taxon>
        <taxon>Auxenochlorella</taxon>
    </lineage>
</organism>
<feature type="binding site" evidence="6">
    <location>
        <position position="175"/>
    </location>
    <ligand>
        <name>a divalent metal cation</name>
        <dbReference type="ChEBI" id="CHEBI:60240"/>
    </ligand>
</feature>
<feature type="domain" description="Malic enzyme NAD-binding" evidence="8">
    <location>
        <begin position="176"/>
        <end position="433"/>
    </location>
</feature>
<dbReference type="SMART" id="SM00919">
    <property type="entry name" value="Malic_M"/>
    <property type="match status" value="1"/>
</dbReference>
<feature type="binding site" evidence="5">
    <location>
        <position position="320"/>
    </location>
    <ligand>
        <name>(S)-malate</name>
        <dbReference type="ChEBI" id="CHEBI:15589"/>
    </ligand>
</feature>
<sequence length="472" mass="50776">MACWEPGRVPGQPRVGSFWSHVLSEGLGECIQVLGYPHTSASVGHRPNQMSPAPPSSPPFSHMKPTGDLGCNGLGIPIGKLDLYVAAGGFHPSRVLPCVIDVGTNNEALRCDQWYMGLKQPRLAGDAYYQLVDEFVQAVMGRWPHAVLQFEDFALEHAGPLLKRYRDHHTVFNDDIQGTACVALSGLYGALRVLGKSHADLTAQRILVVGAGSAGMGVVTMIAKGMQAHGLTPEAAAANFHVIDDRGLITTARECLPPHVVRFARSDEQSTEGESLVECITRVRPTVLIGLAGAGRLFTPPVLQTLAAYCDRPIIFPMSNPTARMECTHEEAIRYTNGRAVFAAGSPEPPVVWHGVTKVPSQANNMYIFPGVALGALLARAGTVSDAMLMAAAEALAAETRPEELELGMVFPNMDRIRDISVAVATGVIKAADGLIQNKKLLEAIDAGPEELKAFIHNHMFHPEYTNLVYKG</sequence>
<evidence type="ECO:0000256" key="2">
    <source>
        <dbReference type="ARBA" id="ARBA00008785"/>
    </source>
</evidence>
<evidence type="ECO:0000256" key="7">
    <source>
        <dbReference type="RuleBase" id="RU003426"/>
    </source>
</evidence>
<dbReference type="InterPro" id="IPR012301">
    <property type="entry name" value="Malic_N_dom"/>
</dbReference>
<dbReference type="AlphaFoldDB" id="A0A1D2A5R9"/>
<dbReference type="PRINTS" id="PR00072">
    <property type="entry name" value="MALOXRDTASE"/>
</dbReference>
<dbReference type="InterPro" id="IPR015884">
    <property type="entry name" value="Malic_enzyme_CS"/>
</dbReference>
<dbReference type="GO" id="GO:0006108">
    <property type="term" value="P:malate metabolic process"/>
    <property type="evidence" value="ECO:0007669"/>
    <property type="project" value="TreeGrafter"/>
</dbReference>
<dbReference type="Gene3D" id="3.40.50.720">
    <property type="entry name" value="NAD(P)-binding Rossmann-like Domain"/>
    <property type="match status" value="1"/>
</dbReference>
<evidence type="ECO:0000256" key="4">
    <source>
        <dbReference type="ARBA" id="ARBA00023002"/>
    </source>
</evidence>
<feature type="binding site" evidence="6">
    <location>
        <position position="152"/>
    </location>
    <ligand>
        <name>a divalent metal cation</name>
        <dbReference type="ChEBI" id="CHEBI:60240"/>
    </ligand>
</feature>
<name>A0A1D2A5R9_AUXPR</name>
<dbReference type="SMART" id="SM01274">
    <property type="entry name" value="malic"/>
    <property type="match status" value="1"/>
</dbReference>
<dbReference type="Pfam" id="PF00390">
    <property type="entry name" value="malic"/>
    <property type="match status" value="1"/>
</dbReference>
<dbReference type="PANTHER" id="PTHR23406">
    <property type="entry name" value="MALIC ENZYME-RELATED"/>
    <property type="match status" value="1"/>
</dbReference>
<evidence type="ECO:0000259" key="8">
    <source>
        <dbReference type="SMART" id="SM00919"/>
    </source>
</evidence>
<feature type="binding site" evidence="5">
    <location>
        <position position="364"/>
    </location>
    <ligand>
        <name>(S)-malate</name>
        <dbReference type="ChEBI" id="CHEBI:15589"/>
    </ligand>
</feature>
<comment type="cofactor">
    <cofactor evidence="6">
        <name>Mg(2+)</name>
        <dbReference type="ChEBI" id="CHEBI:18420"/>
    </cofactor>
    <cofactor evidence="6">
        <name>Mn(2+)</name>
        <dbReference type="ChEBI" id="CHEBI:29035"/>
    </cofactor>
    <text evidence="6">Divalent metal cations. Prefers magnesium or manganese.</text>
</comment>
<evidence type="ECO:0000256" key="1">
    <source>
        <dbReference type="ARBA" id="ARBA00001936"/>
    </source>
</evidence>
<dbReference type="InterPro" id="IPR001891">
    <property type="entry name" value="Malic_OxRdtase"/>
</dbReference>
<dbReference type="InterPro" id="IPR012302">
    <property type="entry name" value="Malic_NAD-bd"/>
</dbReference>
<dbReference type="InterPro" id="IPR037062">
    <property type="entry name" value="Malic_N_dom_sf"/>
</dbReference>
<dbReference type="PROSITE" id="PS00331">
    <property type="entry name" value="MALIC_ENZYMES"/>
    <property type="match status" value="1"/>
</dbReference>
<evidence type="ECO:0000256" key="6">
    <source>
        <dbReference type="PIRSR" id="PIRSR000106-3"/>
    </source>
</evidence>